<dbReference type="InterPro" id="IPR006128">
    <property type="entry name" value="Lipoprotein_PsaA-like"/>
</dbReference>
<dbReference type="PANTHER" id="PTHR42953:SF3">
    <property type="entry name" value="HIGH-AFFINITY ZINC UPTAKE SYSTEM PROTEIN ZNUA"/>
    <property type="match status" value="1"/>
</dbReference>
<dbReference type="AlphaFoldDB" id="A0A075HW62"/>
<proteinExistence type="inferred from homology"/>
<dbReference type="SUPFAM" id="SSF53807">
    <property type="entry name" value="Helical backbone' metal receptor"/>
    <property type="match status" value="1"/>
</dbReference>
<evidence type="ECO:0000256" key="2">
    <source>
        <dbReference type="ARBA" id="ARBA00022448"/>
    </source>
</evidence>
<name>A0A075HW62_9ARCH</name>
<sequence length="417" mass="47408">MPMDTPEVDQTNLVSQEEKLTVLTSFYPYHEFTKNVAGDFAEVKQFMPSGVEAHDWEPRAQEIQSLNDADVFVYNGLGMEPYVDQIINSGEFDNVLFVKASEGIELLKFEDDHDDHDEHAKEDDHDDHDDSHAEEFYEEIAMVIEEFEEGHMTESQSIEAIEEILHEHEGDGHDHGASAIEDIEHVLHEIEDGHIEGSVGLEEIHHIVSGEDVHDEHAKEDDHDDHDEHAKEDGHDGHDHDYEFDPHIWLDPLLVKQQVNVIRDGLIQADPQNEEHYKENARIYNNKMDALDMKIESSLSSCQKDTIVPFHNAFTYLGERYDIHVMALSGMTPDSEASAAEIAEFVDFVKDNDIKVIFSEELIDPRLAEVIADEANAQVMLFSPLEALTPDEVGTNISYIDKMEQNLDSLVVALECQ</sequence>
<keyword evidence="3" id="KW-0732">Signal</keyword>
<gene>
    <name evidence="5" type="primary">znuA</name>
</gene>
<dbReference type="PANTHER" id="PTHR42953">
    <property type="entry name" value="HIGH-AFFINITY ZINC UPTAKE SYSTEM PROTEIN ZNUA-RELATED"/>
    <property type="match status" value="1"/>
</dbReference>
<dbReference type="EMBL" id="KF901098">
    <property type="protein sequence ID" value="AIF18023.1"/>
    <property type="molecule type" value="Genomic_DNA"/>
</dbReference>
<evidence type="ECO:0000256" key="1">
    <source>
        <dbReference type="ARBA" id="ARBA00011028"/>
    </source>
</evidence>
<dbReference type="Pfam" id="PF01297">
    <property type="entry name" value="ZnuA"/>
    <property type="match status" value="1"/>
</dbReference>
<dbReference type="PRINTS" id="PR00690">
    <property type="entry name" value="ADHESNFAMILY"/>
</dbReference>
<dbReference type="GO" id="GO:0046872">
    <property type="term" value="F:metal ion binding"/>
    <property type="evidence" value="ECO:0007669"/>
    <property type="project" value="InterPro"/>
</dbReference>
<dbReference type="GO" id="GO:0030001">
    <property type="term" value="P:metal ion transport"/>
    <property type="evidence" value="ECO:0007669"/>
    <property type="project" value="InterPro"/>
</dbReference>
<dbReference type="InterPro" id="IPR006127">
    <property type="entry name" value="ZnuA-like"/>
</dbReference>
<reference evidence="5" key="1">
    <citation type="journal article" date="2014" name="Genome Biol. Evol.">
        <title>Pangenome evidence for extensive interdomain horizontal transfer affecting lineage core and shell genes in uncultured planktonic thaumarchaeota and euryarchaeota.</title>
        <authorList>
            <person name="Deschamps P."/>
            <person name="Zivanovic Y."/>
            <person name="Moreira D."/>
            <person name="Rodriguez-Valera F."/>
            <person name="Lopez-Garcia P."/>
        </authorList>
    </citation>
    <scope>NUCLEOTIDE SEQUENCE</scope>
</reference>
<evidence type="ECO:0000256" key="4">
    <source>
        <dbReference type="SAM" id="MobiDB-lite"/>
    </source>
</evidence>
<organism evidence="5">
    <name type="scientific">uncultured marine thaumarchaeote KM3_79_H09</name>
    <dbReference type="NCBI Taxonomy" id="1456299"/>
    <lineage>
        <taxon>Archaea</taxon>
        <taxon>Nitrososphaerota</taxon>
        <taxon>environmental samples</taxon>
    </lineage>
</organism>
<dbReference type="PRINTS" id="PR00691">
    <property type="entry name" value="ADHESINB"/>
</dbReference>
<keyword evidence="2" id="KW-0813">Transport</keyword>
<dbReference type="InterPro" id="IPR006129">
    <property type="entry name" value="AdhesinB"/>
</dbReference>
<protein>
    <submittedName>
        <fullName evidence="5">ABC-type metal ion transport system, periplasmic component/surface adhesin (ZnuA)</fullName>
    </submittedName>
</protein>
<evidence type="ECO:0000256" key="3">
    <source>
        <dbReference type="ARBA" id="ARBA00022729"/>
    </source>
</evidence>
<comment type="similarity">
    <text evidence="1">Belongs to the bacterial solute-binding protein 9 family.</text>
</comment>
<feature type="region of interest" description="Disordered" evidence="4">
    <location>
        <begin position="215"/>
        <end position="240"/>
    </location>
</feature>
<accession>A0A075HW62</accession>
<dbReference type="InterPro" id="IPR050492">
    <property type="entry name" value="Bact_metal-bind_prot9"/>
</dbReference>
<dbReference type="Gene3D" id="3.40.50.1980">
    <property type="entry name" value="Nitrogenase molybdenum iron protein domain"/>
    <property type="match status" value="3"/>
</dbReference>
<evidence type="ECO:0000313" key="5">
    <source>
        <dbReference type="EMBL" id="AIF18023.1"/>
    </source>
</evidence>
<dbReference type="GO" id="GO:0007155">
    <property type="term" value="P:cell adhesion"/>
    <property type="evidence" value="ECO:0007669"/>
    <property type="project" value="InterPro"/>
</dbReference>